<dbReference type="InterPro" id="IPR050482">
    <property type="entry name" value="Sensor_HK_TwoCompSys"/>
</dbReference>
<proteinExistence type="predicted"/>
<evidence type="ECO:0000259" key="5">
    <source>
        <dbReference type="Pfam" id="PF07730"/>
    </source>
</evidence>
<dbReference type="RefSeq" id="WP_167983224.1">
    <property type="nucleotide sequence ID" value="NZ_JAATEJ010000008.1"/>
</dbReference>
<comment type="caution">
    <text evidence="6">The sequence shown here is derived from an EMBL/GenBank/DDBJ whole genome shotgun (WGS) entry which is preliminary data.</text>
</comment>
<dbReference type="PANTHER" id="PTHR24421:SF63">
    <property type="entry name" value="SENSOR HISTIDINE KINASE DESK"/>
    <property type="match status" value="1"/>
</dbReference>
<organism evidence="6 7">
    <name type="scientific">Actinacidiphila epipremni</name>
    <dbReference type="NCBI Taxonomy" id="2053013"/>
    <lineage>
        <taxon>Bacteria</taxon>
        <taxon>Bacillati</taxon>
        <taxon>Actinomycetota</taxon>
        <taxon>Actinomycetes</taxon>
        <taxon>Kitasatosporales</taxon>
        <taxon>Streptomycetaceae</taxon>
        <taxon>Actinacidiphila</taxon>
    </lineage>
</organism>
<dbReference type="Gene3D" id="1.20.5.1930">
    <property type="match status" value="1"/>
</dbReference>
<feature type="transmembrane region" description="Helical" evidence="4">
    <location>
        <begin position="154"/>
        <end position="171"/>
    </location>
</feature>
<name>A0ABX0ZM60_9ACTN</name>
<dbReference type="PANTHER" id="PTHR24421">
    <property type="entry name" value="NITRATE/NITRITE SENSOR PROTEIN NARX-RELATED"/>
    <property type="match status" value="1"/>
</dbReference>
<evidence type="ECO:0000313" key="7">
    <source>
        <dbReference type="Proteomes" id="UP000734511"/>
    </source>
</evidence>
<accession>A0ABX0ZM60</accession>
<keyword evidence="3" id="KW-0902">Two-component regulatory system</keyword>
<evidence type="ECO:0000256" key="2">
    <source>
        <dbReference type="ARBA" id="ARBA00022777"/>
    </source>
</evidence>
<feature type="transmembrane region" description="Helical" evidence="4">
    <location>
        <begin position="50"/>
        <end position="68"/>
    </location>
</feature>
<dbReference type="InterPro" id="IPR036890">
    <property type="entry name" value="HATPase_C_sf"/>
</dbReference>
<evidence type="ECO:0000256" key="1">
    <source>
        <dbReference type="ARBA" id="ARBA00022679"/>
    </source>
</evidence>
<feature type="transmembrane region" description="Helical" evidence="4">
    <location>
        <begin position="106"/>
        <end position="124"/>
    </location>
</feature>
<keyword evidence="4" id="KW-1133">Transmembrane helix</keyword>
<dbReference type="Proteomes" id="UP000734511">
    <property type="component" value="Unassembled WGS sequence"/>
</dbReference>
<reference evidence="6 7" key="1">
    <citation type="submission" date="2020-03" db="EMBL/GenBank/DDBJ databases">
        <title>WGS of actinomycetes isolated from Thailand.</title>
        <authorList>
            <person name="Thawai C."/>
        </authorList>
    </citation>
    <scope>NUCLEOTIDE SEQUENCE [LARGE SCALE GENOMIC DNA]</scope>
    <source>
        <strain evidence="6 7">PRB2-1</strain>
    </source>
</reference>
<keyword evidence="2 6" id="KW-0418">Kinase</keyword>
<sequence>MDLEAEETADAAPLFAEFDTRQWPAWLGERNARVKDGGSAASRQARVRGYLGPAVILLFLIGPLQSALDADDLSGTGKALALADLVLYAAGFVLALRFGARASHRAKVAATGLLLLLGVGVPLTQQDMAQSVYLLYAIIVAGVLLPVRWSRRVGIGVAAALVAVSWIRDGSAEWTDALALVAVTFAVSALLMLNVTISRLRAANAVIAEFATTSERTRLARDLHDLLGHSLATITVKAGLIRRMIESDADGAATLAEARDVETLSRQAMSEVRAAVTGYHRISLDGELAGARDALRAAGIEADIPTTAGDLAPDLREAFAWVLREGVTNVIKHSGATHCRITVGPTHLEIHDDGRGAPGTPTSGNGLRGLADRLRPVHATLTTPPTPTGFTLRAEAS</sequence>
<feature type="transmembrane region" description="Helical" evidence="4">
    <location>
        <begin position="177"/>
        <end position="197"/>
    </location>
</feature>
<dbReference type="InterPro" id="IPR011712">
    <property type="entry name" value="Sig_transdc_His_kin_sub3_dim/P"/>
</dbReference>
<dbReference type="EMBL" id="JAATEJ010000008">
    <property type="protein sequence ID" value="NJP44361.1"/>
    <property type="molecule type" value="Genomic_DNA"/>
</dbReference>
<protein>
    <submittedName>
        <fullName evidence="6">Two-component sensor histidine kinase</fullName>
    </submittedName>
</protein>
<dbReference type="Pfam" id="PF07730">
    <property type="entry name" value="HisKA_3"/>
    <property type="match status" value="1"/>
</dbReference>
<dbReference type="SUPFAM" id="SSF55874">
    <property type="entry name" value="ATPase domain of HSP90 chaperone/DNA topoisomerase II/histidine kinase"/>
    <property type="match status" value="1"/>
</dbReference>
<keyword evidence="7" id="KW-1185">Reference proteome</keyword>
<keyword evidence="4" id="KW-0472">Membrane</keyword>
<evidence type="ECO:0000256" key="4">
    <source>
        <dbReference type="SAM" id="Phobius"/>
    </source>
</evidence>
<evidence type="ECO:0000256" key="3">
    <source>
        <dbReference type="ARBA" id="ARBA00023012"/>
    </source>
</evidence>
<keyword evidence="1" id="KW-0808">Transferase</keyword>
<feature type="transmembrane region" description="Helical" evidence="4">
    <location>
        <begin position="80"/>
        <end position="99"/>
    </location>
</feature>
<feature type="transmembrane region" description="Helical" evidence="4">
    <location>
        <begin position="130"/>
        <end position="147"/>
    </location>
</feature>
<dbReference type="Gene3D" id="3.30.565.10">
    <property type="entry name" value="Histidine kinase-like ATPase, C-terminal domain"/>
    <property type="match status" value="1"/>
</dbReference>
<keyword evidence="4" id="KW-0812">Transmembrane</keyword>
<feature type="domain" description="Signal transduction histidine kinase subgroup 3 dimerisation and phosphoacceptor" evidence="5">
    <location>
        <begin position="215"/>
        <end position="280"/>
    </location>
</feature>
<gene>
    <name evidence="6" type="ORF">HCN08_13260</name>
</gene>
<dbReference type="GO" id="GO:0016301">
    <property type="term" value="F:kinase activity"/>
    <property type="evidence" value="ECO:0007669"/>
    <property type="project" value="UniProtKB-KW"/>
</dbReference>
<evidence type="ECO:0000313" key="6">
    <source>
        <dbReference type="EMBL" id="NJP44361.1"/>
    </source>
</evidence>